<comment type="caution">
    <text evidence="4">The sequence shown here is derived from an EMBL/GenBank/DDBJ whole genome shotgun (WGS) entry which is preliminary data.</text>
</comment>
<keyword evidence="1" id="KW-0511">Multifunctional enzyme</keyword>
<proteinExistence type="predicted"/>
<dbReference type="AlphaFoldDB" id="A0A4Z0FLD2"/>
<gene>
    <name evidence="4" type="ORF">E4099_32170</name>
</gene>
<evidence type="ECO:0000313" key="4">
    <source>
        <dbReference type="EMBL" id="TGA83355.1"/>
    </source>
</evidence>
<keyword evidence="5" id="KW-1185">Reference proteome</keyword>
<dbReference type="Gene3D" id="6.10.40.10">
    <property type="match status" value="1"/>
</dbReference>
<accession>A0A4Z0FLD2</accession>
<dbReference type="SUPFAM" id="SSF101173">
    <property type="entry name" value="Docking domain B of the erythromycin polyketide synthase (DEBS)"/>
    <property type="match status" value="1"/>
</dbReference>
<dbReference type="RefSeq" id="WP_135342610.1">
    <property type="nucleotide sequence ID" value="NZ_SRID01000700.1"/>
</dbReference>
<dbReference type="GO" id="GO:0016747">
    <property type="term" value="F:acyltransferase activity, transferring groups other than amino-acyl groups"/>
    <property type="evidence" value="ECO:0007669"/>
    <property type="project" value="UniProtKB-ARBA"/>
</dbReference>
<feature type="domain" description="Polyketide synthase NorB/C/GfsB-E-like docking" evidence="3">
    <location>
        <begin position="3"/>
        <end position="31"/>
    </location>
</feature>
<feature type="non-terminal residue" evidence="4">
    <location>
        <position position="65"/>
    </location>
</feature>
<dbReference type="Proteomes" id="UP000297948">
    <property type="component" value="Unassembled WGS sequence"/>
</dbReference>
<evidence type="ECO:0000313" key="5">
    <source>
        <dbReference type="Proteomes" id="UP000297948"/>
    </source>
</evidence>
<dbReference type="Pfam" id="PF08990">
    <property type="entry name" value="Docking"/>
    <property type="match status" value="1"/>
</dbReference>
<dbReference type="Gene3D" id="3.40.47.10">
    <property type="match status" value="1"/>
</dbReference>
<dbReference type="InterPro" id="IPR036299">
    <property type="entry name" value="Polyketide_synth_docking_sf"/>
</dbReference>
<evidence type="ECO:0000259" key="3">
    <source>
        <dbReference type="Pfam" id="PF08990"/>
    </source>
</evidence>
<dbReference type="InterPro" id="IPR014030">
    <property type="entry name" value="Ketoacyl_synth_N"/>
</dbReference>
<dbReference type="Pfam" id="PF00109">
    <property type="entry name" value="ketoacyl-synt"/>
    <property type="match status" value="1"/>
</dbReference>
<name>A0A4Z0FLD2_9ACTN</name>
<organism evidence="4 5">
    <name type="scientific">Streptomyces palmae</name>
    <dbReference type="NCBI Taxonomy" id="1701085"/>
    <lineage>
        <taxon>Bacteria</taxon>
        <taxon>Bacillati</taxon>
        <taxon>Actinomycetota</taxon>
        <taxon>Actinomycetes</taxon>
        <taxon>Kitasatosporales</taxon>
        <taxon>Streptomycetaceae</taxon>
        <taxon>Streptomyces</taxon>
    </lineage>
</organism>
<reference evidence="4 5" key="1">
    <citation type="submission" date="2019-03" db="EMBL/GenBank/DDBJ databases">
        <authorList>
            <person name="Gonzalez-Pimentel J.L."/>
        </authorList>
    </citation>
    <scope>NUCLEOTIDE SEQUENCE [LARGE SCALE GENOMIC DNA]</scope>
    <source>
        <strain evidence="4 5">JCM 31289</strain>
    </source>
</reference>
<dbReference type="InterPro" id="IPR016039">
    <property type="entry name" value="Thiolase-like"/>
</dbReference>
<protein>
    <recommendedName>
        <fullName evidence="6">Polyketide synthase docking domain-containing protein</fullName>
    </recommendedName>
</protein>
<dbReference type="OrthoDB" id="4571618at2"/>
<dbReference type="InterPro" id="IPR015083">
    <property type="entry name" value="NorB/c/GfsB-D-like_docking"/>
</dbReference>
<evidence type="ECO:0000259" key="2">
    <source>
        <dbReference type="Pfam" id="PF00109"/>
    </source>
</evidence>
<evidence type="ECO:0008006" key="6">
    <source>
        <dbReference type="Google" id="ProtNLM"/>
    </source>
</evidence>
<dbReference type="EMBL" id="SRID01000700">
    <property type="protein sequence ID" value="TGA83355.1"/>
    <property type="molecule type" value="Genomic_DNA"/>
</dbReference>
<dbReference type="SUPFAM" id="SSF53901">
    <property type="entry name" value="Thiolase-like"/>
    <property type="match status" value="1"/>
</dbReference>
<feature type="domain" description="Beta-ketoacyl synthase-like N-terminal" evidence="2">
    <location>
        <begin position="35"/>
        <end position="61"/>
    </location>
</feature>
<sequence length="65" mass="7631">MTTTEDKLRHYLKRVTLDLGTTRQRLRDLEERHQEPIAIVGMACRYPGNTTTPHTLWNCLLYSSQ</sequence>
<evidence type="ECO:0000256" key="1">
    <source>
        <dbReference type="ARBA" id="ARBA00023268"/>
    </source>
</evidence>